<gene>
    <name evidence="2" type="ORF">BO97DRAFT_448686</name>
</gene>
<proteinExistence type="predicted"/>
<sequence>MRSLLRLLATAALILPGTISHGTDDQVLADLDYGSFQNPSNQVRPRFRYWVNDASISPSTVVQDLKDIAESGAGGLELLGYYNYGDSDNFGGGMRMPLQSDWTQYGFGSPAWKNMSLTVLRTAKELGLVVDFAVGPNQGAGVPAPYDDEGLLWDLAAHNASFHSTKGYSGTLPGWGTGRLVAAVTGRVISDSGSTKVLAEDSLQDVTRAVSSSGHISIRSSQSTASSESHLFAYYLVQANYREVQSPADVPVAVPQSPVRTWAQNGSWVVDHFSVAGAKLIASFWQQSLLDDEMRGLLREVGNYLWEDSQEYKAATWWTPRLPRIFQASRGYAITKYLPILVGSGTQSSNVTYVTDEADAGRSHVQDYEQTLTELNAEYLAALTEWSNDLGVQWSSQVVYNMPMDMLANIPAVNGPETEALGFNNLLDGYRQFAGPAHLAGKRIISSEAGATMGEVYQQTIADLLWALKRSFAGSVNNFILHGWPMGGNYGNTTWPGFTTFAFLFSEMHGPRQPAFDFYSDWLGYVSRNQWVAQTGVPKVDLAFWAKNTTGYESITMLYAASDLEEAGFTYEYLSPDNFDLPEAYVANGTFAPNRQAFKALIIRANETLTVTGVAKLVEYAQEGLPLIFPGGLPSTFSGHDRDGQAQAQALHSLHNLTSLSNVHLVPDTHLAQTLQALSIHPRTSIATNSTVHTTWRDDPTTQTHYIYIFNDAATKPINASTATGSITFASTGTPYIYDAWTGAVSAVASYNQSSTHTTIPITLKGNQTLIIGFHYTDAHAGSTAIHLLETNPSIGMSTTTRNNTTLTLHRTHDPNPLTIPLSNNKTLTLGPMLAPAMALDNWTLTIESWIPPAEIYDVSAGPVRTNTSAYHLGSTLRPWAEIDGALRNVSGAGYYSTAFGLSRDYTREGGGGVVIDLGRVSHAVRVRVNGWDIGPLDLTDARKDIGEWVREGKNEVEVVVASPLGNVLRQYWDVIESGGKKAAVTGQMPAVGKYGLVGEVRVVPYRVVRVE</sequence>
<dbReference type="InterPro" id="IPR008979">
    <property type="entry name" value="Galactose-bd-like_sf"/>
</dbReference>
<dbReference type="PANTHER" id="PTHR36848:SF2">
    <property type="entry name" value="SECRETED PROTEIN"/>
    <property type="match status" value="1"/>
</dbReference>
<feature type="chain" id="PRO_5017484521" description="Secreted protein" evidence="1">
    <location>
        <begin position="21"/>
        <end position="1012"/>
    </location>
</feature>
<dbReference type="Gene3D" id="2.60.120.260">
    <property type="entry name" value="Galactose-binding domain-like"/>
    <property type="match status" value="1"/>
</dbReference>
<organism evidence="2 3">
    <name type="scientific">Aspergillus homomorphus (strain CBS 101889)</name>
    <dbReference type="NCBI Taxonomy" id="1450537"/>
    <lineage>
        <taxon>Eukaryota</taxon>
        <taxon>Fungi</taxon>
        <taxon>Dikarya</taxon>
        <taxon>Ascomycota</taxon>
        <taxon>Pezizomycotina</taxon>
        <taxon>Eurotiomycetes</taxon>
        <taxon>Eurotiomycetidae</taxon>
        <taxon>Eurotiales</taxon>
        <taxon>Aspergillaceae</taxon>
        <taxon>Aspergillus</taxon>
        <taxon>Aspergillus subgen. Circumdati</taxon>
    </lineage>
</organism>
<dbReference type="SUPFAM" id="SSF49785">
    <property type="entry name" value="Galactose-binding domain-like"/>
    <property type="match status" value="1"/>
</dbReference>
<keyword evidence="1" id="KW-0732">Signal</keyword>
<dbReference type="VEuPathDB" id="FungiDB:BO97DRAFT_448686"/>
<reference evidence="2 3" key="1">
    <citation type="submission" date="2018-02" db="EMBL/GenBank/DDBJ databases">
        <title>The genomes of Aspergillus section Nigri reveals drivers in fungal speciation.</title>
        <authorList>
            <consortium name="DOE Joint Genome Institute"/>
            <person name="Vesth T.C."/>
            <person name="Nybo J."/>
            <person name="Theobald S."/>
            <person name="Brandl J."/>
            <person name="Frisvad J.C."/>
            <person name="Nielsen K.F."/>
            <person name="Lyhne E.K."/>
            <person name="Kogle M.E."/>
            <person name="Kuo A."/>
            <person name="Riley R."/>
            <person name="Clum A."/>
            <person name="Nolan M."/>
            <person name="Lipzen A."/>
            <person name="Salamov A."/>
            <person name="Henrissat B."/>
            <person name="Wiebenga A."/>
            <person name="De vries R.P."/>
            <person name="Grigoriev I.V."/>
            <person name="Mortensen U.H."/>
            <person name="Andersen M.R."/>
            <person name="Baker S.E."/>
        </authorList>
    </citation>
    <scope>NUCLEOTIDE SEQUENCE [LARGE SCALE GENOMIC DNA]</scope>
    <source>
        <strain evidence="2 3">CBS 101889</strain>
    </source>
</reference>
<dbReference type="InterPro" id="IPR053161">
    <property type="entry name" value="Ulvan_degrading_GH"/>
</dbReference>
<name>A0A395I2E4_ASPHC</name>
<evidence type="ECO:0000256" key="1">
    <source>
        <dbReference type="SAM" id="SignalP"/>
    </source>
</evidence>
<dbReference type="GeneID" id="37203124"/>
<dbReference type="PANTHER" id="PTHR36848">
    <property type="entry name" value="DNA-BINDING PROTEIN (PUTATIVE SECRETED PROTEIN)-RELATED"/>
    <property type="match status" value="1"/>
</dbReference>
<evidence type="ECO:0000313" key="2">
    <source>
        <dbReference type="EMBL" id="RAL14117.1"/>
    </source>
</evidence>
<keyword evidence="3" id="KW-1185">Reference proteome</keyword>
<dbReference type="STRING" id="1450537.A0A395I2E4"/>
<accession>A0A395I2E4</accession>
<dbReference type="OrthoDB" id="2588159at2759"/>
<dbReference type="Pfam" id="PF17132">
    <property type="entry name" value="Glyco_hydro_106"/>
    <property type="match status" value="1"/>
</dbReference>
<dbReference type="Proteomes" id="UP000248961">
    <property type="component" value="Unassembled WGS sequence"/>
</dbReference>
<dbReference type="RefSeq" id="XP_025553271.1">
    <property type="nucleotide sequence ID" value="XM_025698835.1"/>
</dbReference>
<protein>
    <recommendedName>
        <fullName evidence="4">Secreted protein</fullName>
    </recommendedName>
</protein>
<evidence type="ECO:0000313" key="3">
    <source>
        <dbReference type="Proteomes" id="UP000248961"/>
    </source>
</evidence>
<dbReference type="AlphaFoldDB" id="A0A395I2E4"/>
<feature type="signal peptide" evidence="1">
    <location>
        <begin position="1"/>
        <end position="20"/>
    </location>
</feature>
<evidence type="ECO:0008006" key="4">
    <source>
        <dbReference type="Google" id="ProtNLM"/>
    </source>
</evidence>
<dbReference type="EMBL" id="KZ824276">
    <property type="protein sequence ID" value="RAL14117.1"/>
    <property type="molecule type" value="Genomic_DNA"/>
</dbReference>